<evidence type="ECO:0000256" key="7">
    <source>
        <dbReference type="SAM" id="MobiDB-lite"/>
    </source>
</evidence>
<gene>
    <name evidence="13" type="ORF">I2H38_02290</name>
</gene>
<dbReference type="PANTHER" id="PTHR30469">
    <property type="entry name" value="MULTIDRUG RESISTANCE PROTEIN MDTA"/>
    <property type="match status" value="1"/>
</dbReference>
<dbReference type="GO" id="GO:0015562">
    <property type="term" value="F:efflux transmembrane transporter activity"/>
    <property type="evidence" value="ECO:0007669"/>
    <property type="project" value="TreeGrafter"/>
</dbReference>
<keyword evidence="4" id="KW-1003">Cell membrane</keyword>
<dbReference type="Pfam" id="PF25917">
    <property type="entry name" value="BSH_RND"/>
    <property type="match status" value="1"/>
</dbReference>
<accession>A0A931BJ80</accession>
<dbReference type="NCBIfam" id="NF008589">
    <property type="entry name" value="PRK11556.1"/>
    <property type="match status" value="1"/>
</dbReference>
<evidence type="ECO:0000259" key="9">
    <source>
        <dbReference type="Pfam" id="PF25876"/>
    </source>
</evidence>
<name>A0A931BJ80_9HYPH</name>
<dbReference type="GO" id="GO:0030313">
    <property type="term" value="C:cell envelope"/>
    <property type="evidence" value="ECO:0007669"/>
    <property type="project" value="UniProtKB-SubCell"/>
</dbReference>
<feature type="domain" description="Multidrug resistance protein MdtA-like C-terminal permuted SH3" evidence="12">
    <location>
        <begin position="325"/>
        <end position="386"/>
    </location>
</feature>
<keyword evidence="6 8" id="KW-0472">Membrane</keyword>
<proteinExistence type="inferred from homology"/>
<dbReference type="InterPro" id="IPR006143">
    <property type="entry name" value="RND_pump_MFP"/>
</dbReference>
<evidence type="ECO:0000256" key="1">
    <source>
        <dbReference type="ARBA" id="ARBA00004236"/>
    </source>
</evidence>
<comment type="similarity">
    <text evidence="2">Belongs to the membrane fusion protein (MFP) (TC 8.A.1) family.</text>
</comment>
<dbReference type="Pfam" id="PF25944">
    <property type="entry name" value="Beta-barrel_RND"/>
    <property type="match status" value="1"/>
</dbReference>
<dbReference type="Gene3D" id="2.40.30.170">
    <property type="match status" value="1"/>
</dbReference>
<dbReference type="InterPro" id="IPR058626">
    <property type="entry name" value="MdtA-like_b-barrel"/>
</dbReference>
<dbReference type="Pfam" id="PF25876">
    <property type="entry name" value="HH_MFP_RND"/>
    <property type="match status" value="1"/>
</dbReference>
<dbReference type="Pfam" id="PF25967">
    <property type="entry name" value="RND-MFP_C"/>
    <property type="match status" value="1"/>
</dbReference>
<evidence type="ECO:0000256" key="8">
    <source>
        <dbReference type="SAM" id="Phobius"/>
    </source>
</evidence>
<evidence type="ECO:0000313" key="14">
    <source>
        <dbReference type="Proteomes" id="UP000599312"/>
    </source>
</evidence>
<feature type="domain" description="Multidrug resistance protein MdtA-like barrel-sandwich hybrid" evidence="10">
    <location>
        <begin position="92"/>
        <end position="234"/>
    </location>
</feature>
<dbReference type="AlphaFoldDB" id="A0A931BJ80"/>
<reference evidence="13" key="1">
    <citation type="submission" date="2020-11" db="EMBL/GenBank/DDBJ databases">
        <authorList>
            <person name="Kim M.K."/>
        </authorList>
    </citation>
    <scope>NUCLEOTIDE SEQUENCE</scope>
    <source>
        <strain evidence="13">BT350</strain>
    </source>
</reference>
<dbReference type="SUPFAM" id="SSF111369">
    <property type="entry name" value="HlyD-like secretion proteins"/>
    <property type="match status" value="1"/>
</dbReference>
<dbReference type="FunFam" id="2.40.420.20:FF:000001">
    <property type="entry name" value="Efflux RND transporter periplasmic adaptor subunit"/>
    <property type="match status" value="1"/>
</dbReference>
<evidence type="ECO:0000313" key="13">
    <source>
        <dbReference type="EMBL" id="MBF9232201.1"/>
    </source>
</evidence>
<dbReference type="InterPro" id="IPR058625">
    <property type="entry name" value="MdtA-like_BSH"/>
</dbReference>
<evidence type="ECO:0000259" key="10">
    <source>
        <dbReference type="Pfam" id="PF25917"/>
    </source>
</evidence>
<dbReference type="RefSeq" id="WP_196270169.1">
    <property type="nucleotide sequence ID" value="NZ_JADQDO010000001.1"/>
</dbReference>
<evidence type="ECO:0000259" key="12">
    <source>
        <dbReference type="Pfam" id="PF25967"/>
    </source>
</evidence>
<feature type="transmembrane region" description="Helical" evidence="8">
    <location>
        <begin position="28"/>
        <end position="46"/>
    </location>
</feature>
<evidence type="ECO:0000256" key="6">
    <source>
        <dbReference type="ARBA" id="ARBA00023136"/>
    </source>
</evidence>
<sequence>MDNQVPDDLRETLHERSSATLEKRKANWLLRIVLIAMVGAALAWWLQTRLTTTPTPVRSAGGGPVSVVAATAQTGNIDVTLGALGTVTSLATVTIRTQISGQLVRIAFKEGQVVNRGDLLAEIDSRPYELALQQAQGALVRDQALLQDAQLDLARYQKLATANAIPRQQLDTQQALVHQYEGTVAADLAQINTAKLNITYCHIVAPVSGRVGLRQVDEGNYVTPGDSNGIVVITQLQPITVIFTLPEDNLPDVVKRLRSGATLAVTAFSRNGLTQLATGALMTVDNQIDTTTGTVKLRAQFANTDETLFPNQFVNVRLLVDVLKDVIVVPSAAIQRGVPGTYVYLIGSDDTVSVRPVDIGPSDSGHIAVRRGLAAGDQVVIDGADKLRPGAKVSLRSQQTVPAPAQSSVPVPAQTTAPAPAPGPVPTPAPARSSKR</sequence>
<dbReference type="InterPro" id="IPR058627">
    <property type="entry name" value="MdtA-like_C"/>
</dbReference>
<evidence type="ECO:0000256" key="2">
    <source>
        <dbReference type="ARBA" id="ARBA00009477"/>
    </source>
</evidence>
<dbReference type="Gene3D" id="1.10.287.470">
    <property type="entry name" value="Helix hairpin bin"/>
    <property type="match status" value="1"/>
</dbReference>
<keyword evidence="14" id="KW-1185">Reference proteome</keyword>
<keyword evidence="3" id="KW-0813">Transport</keyword>
<keyword evidence="5" id="KW-0997">Cell inner membrane</keyword>
<feature type="region of interest" description="Disordered" evidence="7">
    <location>
        <begin position="392"/>
        <end position="436"/>
    </location>
</feature>
<evidence type="ECO:0000256" key="5">
    <source>
        <dbReference type="ARBA" id="ARBA00022519"/>
    </source>
</evidence>
<comment type="caution">
    <text evidence="13">The sequence shown here is derived from an EMBL/GenBank/DDBJ whole genome shotgun (WGS) entry which is preliminary data.</text>
</comment>
<protein>
    <submittedName>
        <fullName evidence="13">MdtA/MuxA family multidrug efflux RND transporter periplasmic adaptor subunit</fullName>
    </submittedName>
</protein>
<feature type="domain" description="Multidrug resistance protein MdtA-like alpha-helical hairpin" evidence="9">
    <location>
        <begin position="132"/>
        <end position="200"/>
    </location>
</feature>
<dbReference type="PANTHER" id="PTHR30469:SF12">
    <property type="entry name" value="MULTIDRUG RESISTANCE PROTEIN MDTA"/>
    <property type="match status" value="1"/>
</dbReference>
<evidence type="ECO:0000256" key="4">
    <source>
        <dbReference type="ARBA" id="ARBA00022475"/>
    </source>
</evidence>
<dbReference type="NCBIfam" id="TIGR01730">
    <property type="entry name" value="RND_mfp"/>
    <property type="match status" value="1"/>
</dbReference>
<dbReference type="Gene3D" id="2.40.50.100">
    <property type="match status" value="1"/>
</dbReference>
<dbReference type="EMBL" id="JADQDO010000001">
    <property type="protein sequence ID" value="MBF9232201.1"/>
    <property type="molecule type" value="Genomic_DNA"/>
</dbReference>
<dbReference type="Gene3D" id="2.40.420.20">
    <property type="match status" value="1"/>
</dbReference>
<keyword evidence="8" id="KW-0812">Transmembrane</keyword>
<comment type="subcellular location">
    <subcellularLocation>
        <location evidence="1">Cell membrane</location>
    </subcellularLocation>
</comment>
<evidence type="ECO:0000256" key="3">
    <source>
        <dbReference type="ARBA" id="ARBA00022448"/>
    </source>
</evidence>
<evidence type="ECO:0000259" key="11">
    <source>
        <dbReference type="Pfam" id="PF25944"/>
    </source>
</evidence>
<feature type="compositionally biased region" description="Low complexity" evidence="7">
    <location>
        <begin position="401"/>
        <end position="418"/>
    </location>
</feature>
<organism evidence="13 14">
    <name type="scientific">Microvirga alba</name>
    <dbReference type="NCBI Taxonomy" id="2791025"/>
    <lineage>
        <taxon>Bacteria</taxon>
        <taxon>Pseudomonadati</taxon>
        <taxon>Pseudomonadota</taxon>
        <taxon>Alphaproteobacteria</taxon>
        <taxon>Hyphomicrobiales</taxon>
        <taxon>Methylobacteriaceae</taxon>
        <taxon>Microvirga</taxon>
    </lineage>
</organism>
<keyword evidence="8" id="KW-1133">Transmembrane helix</keyword>
<feature type="domain" description="Multidrug resistance protein MdtA-like beta-barrel" evidence="11">
    <location>
        <begin position="238"/>
        <end position="321"/>
    </location>
</feature>
<dbReference type="GO" id="GO:1990281">
    <property type="term" value="C:efflux pump complex"/>
    <property type="evidence" value="ECO:0007669"/>
    <property type="project" value="TreeGrafter"/>
</dbReference>
<dbReference type="InterPro" id="IPR058624">
    <property type="entry name" value="MdtA-like_HH"/>
</dbReference>
<dbReference type="Proteomes" id="UP000599312">
    <property type="component" value="Unassembled WGS sequence"/>
</dbReference>
<feature type="compositionally biased region" description="Pro residues" evidence="7">
    <location>
        <begin position="419"/>
        <end position="429"/>
    </location>
</feature>